<protein>
    <submittedName>
        <fullName evidence="1">AGP2</fullName>
    </submittedName>
</protein>
<proteinExistence type="predicted"/>
<sequence>MCSCWREVTLFYIKFLILSTFLPSHRKLLFPIIFLSLFWKPSIRLWASEVRQFRSCNSIL</sequence>
<organism evidence="1">
    <name type="scientific">Arundo donax</name>
    <name type="common">Giant reed</name>
    <name type="synonym">Donax arundinaceus</name>
    <dbReference type="NCBI Taxonomy" id="35708"/>
    <lineage>
        <taxon>Eukaryota</taxon>
        <taxon>Viridiplantae</taxon>
        <taxon>Streptophyta</taxon>
        <taxon>Embryophyta</taxon>
        <taxon>Tracheophyta</taxon>
        <taxon>Spermatophyta</taxon>
        <taxon>Magnoliopsida</taxon>
        <taxon>Liliopsida</taxon>
        <taxon>Poales</taxon>
        <taxon>Poaceae</taxon>
        <taxon>PACMAD clade</taxon>
        <taxon>Arundinoideae</taxon>
        <taxon>Arundineae</taxon>
        <taxon>Arundo</taxon>
    </lineage>
</organism>
<reference evidence="1" key="2">
    <citation type="journal article" date="2015" name="Data Brief">
        <title>Shoot transcriptome of the giant reed, Arundo donax.</title>
        <authorList>
            <person name="Barrero R.A."/>
            <person name="Guerrero F.D."/>
            <person name="Moolhuijzen P."/>
            <person name="Goolsby J.A."/>
            <person name="Tidwell J."/>
            <person name="Bellgard S.E."/>
            <person name="Bellgard M.I."/>
        </authorList>
    </citation>
    <scope>NUCLEOTIDE SEQUENCE</scope>
    <source>
        <tissue evidence="1">Shoot tissue taken approximately 20 cm above the soil surface</tissue>
    </source>
</reference>
<dbReference type="EMBL" id="GBRH01202444">
    <property type="protein sequence ID" value="JAD95451.1"/>
    <property type="molecule type" value="Transcribed_RNA"/>
</dbReference>
<reference evidence="1" key="1">
    <citation type="submission" date="2014-09" db="EMBL/GenBank/DDBJ databases">
        <authorList>
            <person name="Magalhaes I.L.F."/>
            <person name="Oliveira U."/>
            <person name="Santos F.R."/>
            <person name="Vidigal T.H.D.A."/>
            <person name="Brescovit A.D."/>
            <person name="Santos A.J."/>
        </authorList>
    </citation>
    <scope>NUCLEOTIDE SEQUENCE</scope>
    <source>
        <tissue evidence="1">Shoot tissue taken approximately 20 cm above the soil surface</tissue>
    </source>
</reference>
<evidence type="ECO:0000313" key="1">
    <source>
        <dbReference type="EMBL" id="JAD95451.1"/>
    </source>
</evidence>
<name>A0A0A9E5U4_ARUDO</name>
<dbReference type="AlphaFoldDB" id="A0A0A9E5U4"/>
<accession>A0A0A9E5U4</accession>